<dbReference type="SMART" id="SM00436">
    <property type="entry name" value="TOP1Bc"/>
    <property type="match status" value="1"/>
</dbReference>
<dbReference type="InterPro" id="IPR006171">
    <property type="entry name" value="TOPRIM_dom"/>
</dbReference>
<keyword evidence="5 7" id="KW-0238">DNA-binding</keyword>
<evidence type="ECO:0000259" key="10">
    <source>
        <dbReference type="PROSITE" id="PS52039"/>
    </source>
</evidence>
<feature type="compositionally biased region" description="Basic and acidic residues" evidence="8">
    <location>
        <begin position="183"/>
        <end position="192"/>
    </location>
</feature>
<dbReference type="PRINTS" id="PR00417">
    <property type="entry name" value="PRTPISMRASEI"/>
</dbReference>
<dbReference type="InterPro" id="IPR013497">
    <property type="entry name" value="Topo_IA_cen"/>
</dbReference>
<dbReference type="InterPro" id="IPR023406">
    <property type="entry name" value="Topo_IA_AS"/>
</dbReference>
<dbReference type="PANTHER" id="PTHR11390">
    <property type="entry name" value="PROKARYOTIC DNA TOPOISOMERASE"/>
    <property type="match status" value="1"/>
</dbReference>
<dbReference type="Gene3D" id="2.70.20.10">
    <property type="entry name" value="Topoisomerase I, domain 3"/>
    <property type="match status" value="1"/>
</dbReference>
<dbReference type="PROSITE" id="PS00396">
    <property type="entry name" value="TOPO_IA_1"/>
    <property type="match status" value="1"/>
</dbReference>
<feature type="compositionally biased region" description="Basic and acidic residues" evidence="8">
    <location>
        <begin position="103"/>
        <end position="120"/>
    </location>
</feature>
<feature type="compositionally biased region" description="Basic and acidic residues" evidence="8">
    <location>
        <begin position="45"/>
        <end position="78"/>
    </location>
</feature>
<comment type="function">
    <text evidence="7">Introduces a single-strand break via transesterification at a target site in duplex DNA. Releases the supercoiling and torsional tension of DNA introduced during the DNA replication and transcription by transiently cleaving and rejoining one strand of the DNA duplex. The scissile phosphodiester is attacked by the catalytic tyrosine of the enzyme, resulting in the formation of a DNA-(5'-phosphotyrosyl)-enzyme intermediate and the expulsion of a 3'-OH DNA strand.</text>
</comment>
<dbReference type="InterPro" id="IPR013826">
    <property type="entry name" value="Topo_IA_cen_sub3"/>
</dbReference>
<protein>
    <recommendedName>
        <fullName evidence="3 7">DNA topoisomerase</fullName>
        <ecNumber evidence="3 7">5.6.2.1</ecNumber>
    </recommendedName>
</protein>
<dbReference type="Gene3D" id="1.10.290.10">
    <property type="entry name" value="Topoisomerase I, domain 4"/>
    <property type="match status" value="1"/>
</dbReference>
<keyword evidence="6 7" id="KW-0413">Isomerase</keyword>
<dbReference type="SUPFAM" id="SSF56712">
    <property type="entry name" value="Prokaryotic type I DNA topoisomerase"/>
    <property type="match status" value="1"/>
</dbReference>
<dbReference type="EMBL" id="JAKCXM010000270">
    <property type="protein sequence ID" value="KAJ0397022.1"/>
    <property type="molecule type" value="Genomic_DNA"/>
</dbReference>
<dbReference type="InterPro" id="IPR003601">
    <property type="entry name" value="Topo_IA_2"/>
</dbReference>
<dbReference type="Gene3D" id="1.10.460.10">
    <property type="entry name" value="Topoisomerase I, domain 2"/>
    <property type="match status" value="1"/>
</dbReference>
<dbReference type="Pfam" id="PF23546">
    <property type="entry name" value="Zn_ribbon_TOP3B"/>
    <property type="match status" value="1"/>
</dbReference>
<reference evidence="11" key="1">
    <citation type="submission" date="2021-12" db="EMBL/GenBank/DDBJ databases">
        <title>Prjna785345.</title>
        <authorList>
            <person name="Rujirawat T."/>
            <person name="Krajaejun T."/>
        </authorList>
    </citation>
    <scope>NUCLEOTIDE SEQUENCE</scope>
    <source>
        <strain evidence="11">Pi057C3</strain>
    </source>
</reference>
<dbReference type="InterPro" id="IPR034144">
    <property type="entry name" value="TOPRIM_TopoIII"/>
</dbReference>
<dbReference type="FunFam" id="1.10.290.10:FF:000001">
    <property type="entry name" value="DNA topoisomerase"/>
    <property type="match status" value="1"/>
</dbReference>
<feature type="compositionally biased region" description="Low complexity" evidence="8">
    <location>
        <begin position="121"/>
        <end position="132"/>
    </location>
</feature>
<comment type="caution">
    <text evidence="11">The sequence shown here is derived from an EMBL/GenBank/DDBJ whole genome shotgun (WGS) entry which is preliminary data.</text>
</comment>
<dbReference type="AlphaFoldDB" id="A0AAD5LDB1"/>
<evidence type="ECO:0000256" key="3">
    <source>
        <dbReference type="ARBA" id="ARBA00012891"/>
    </source>
</evidence>
<sequence length="935" mass="102154">MSGARASDAKKPSDGDASMESKQQKPKKETSKKAAATQQPKKKTDKPEVTKNDGGKFKVKDTARSPGENRKSGKDDGRQAPTAATSTPPTPDAAKPVKSKGNSKLDDGKKSKPGSKDAKARGAAPESAAASAPTKNDSKAKQEDTKKPKPGSKDSGKSNAKDPAKRDAKSKKEMVSATKPKKNAADTRKSPTSDEQTLAAMKAMIQKGALGCGGEHPMIVLMVAEKPSIADSIAKALAGNSGAYKMRGGKTPVHEFPGHCDFPPEYSNWDTVEPVTLFTAPTMKKMESTGVFKQLQSEAKGADVLVLWLDCDREGENICFEVIDAVQSKMKKHFHGAPIIFRAKFSAVNKADIRRAINELVLPNENEALSVDARQEMDLKVGVAFSRFQTRYFQGRYGDLDSTLVSYGPCQTPTLGFCVDRYDEIESFVPKPYWVLDVEVAKAGHTVKLEWERGRQFSEETAVAYHNTVKEAKILRVVKVKRSETTRPRPTPLNTVNMLQHASKALGMGPYTAMQVAERLYLQGYISYPRTESTSYPDSYDIRGTLAQHTANPYWGSYVQGLLHAGYQQPKKGVDVGDHPPITPVRPASPSDLAGDMGRLYDFIARYFIATVSPDAKLLATKVQFTCAGENFCVTGHQVLHTGFTAVMPSATLGETLLPEFVEEELLPLSSIAIRRAMTTPPGYLTESELIGLMEKHGIGTDASIPAHINNICERNYVQLGAGRSLVPTPLGVVLARGYHKVDPELVLPTVRASIEQQCTLIAKGVASKQDVLERALAMFKQKFEHFVAKIALMDALFLTTFSPLEATGKPLSKCGKCLRYMKYVSQRPQRLHCAACDETYQLPQNGTIKLYKELRCPVDNFEMVLFSLGNSERAMGKSYPLCPHCYNHPPFEGMQTMGCDQCLHPTCRHSLTVNGVFPCPGALDKTDAPPCSAY</sequence>
<feature type="domain" description="Toprim" evidence="9">
    <location>
        <begin position="219"/>
        <end position="338"/>
    </location>
</feature>
<dbReference type="Pfam" id="PF01751">
    <property type="entry name" value="Toprim"/>
    <property type="match status" value="1"/>
</dbReference>
<evidence type="ECO:0000256" key="1">
    <source>
        <dbReference type="ARBA" id="ARBA00000213"/>
    </source>
</evidence>
<dbReference type="Proteomes" id="UP001209570">
    <property type="component" value="Unassembled WGS sequence"/>
</dbReference>
<dbReference type="Pfam" id="PF01131">
    <property type="entry name" value="Topoisom_bac"/>
    <property type="match status" value="1"/>
</dbReference>
<feature type="compositionally biased region" description="Low complexity" evidence="8">
    <location>
        <begin position="80"/>
        <end position="96"/>
    </location>
</feature>
<feature type="domain" description="Topo IA-type catalytic" evidence="10">
    <location>
        <begin position="364"/>
        <end position="784"/>
    </location>
</feature>
<dbReference type="PROSITE" id="PS52039">
    <property type="entry name" value="TOPO_IA_2"/>
    <property type="match status" value="1"/>
</dbReference>
<comment type="similarity">
    <text evidence="2 7">Belongs to the type IA topoisomerase family.</text>
</comment>
<dbReference type="GO" id="GO:0003917">
    <property type="term" value="F:DNA topoisomerase type I (single strand cut, ATP-independent) activity"/>
    <property type="evidence" value="ECO:0007669"/>
    <property type="project" value="UniProtKB-EC"/>
</dbReference>
<gene>
    <name evidence="11" type="ORF">P43SY_003966</name>
</gene>
<evidence type="ECO:0000256" key="4">
    <source>
        <dbReference type="ARBA" id="ARBA00023029"/>
    </source>
</evidence>
<dbReference type="EC" id="5.6.2.1" evidence="3 7"/>
<dbReference type="GO" id="GO:0006265">
    <property type="term" value="P:DNA topological change"/>
    <property type="evidence" value="ECO:0007669"/>
    <property type="project" value="InterPro"/>
</dbReference>
<evidence type="ECO:0000313" key="11">
    <source>
        <dbReference type="EMBL" id="KAJ0397022.1"/>
    </source>
</evidence>
<dbReference type="InterPro" id="IPR013824">
    <property type="entry name" value="Topo_IA_cen_sub1"/>
</dbReference>
<evidence type="ECO:0000259" key="9">
    <source>
        <dbReference type="PROSITE" id="PS50880"/>
    </source>
</evidence>
<dbReference type="Gene3D" id="3.40.50.140">
    <property type="match status" value="1"/>
</dbReference>
<evidence type="ECO:0000256" key="8">
    <source>
        <dbReference type="SAM" id="MobiDB-lite"/>
    </source>
</evidence>
<dbReference type="SMART" id="SM00437">
    <property type="entry name" value="TOP1Ac"/>
    <property type="match status" value="1"/>
</dbReference>
<dbReference type="InterPro" id="IPR013825">
    <property type="entry name" value="Topo_IA_cen_sub2"/>
</dbReference>
<dbReference type="InterPro" id="IPR000380">
    <property type="entry name" value="Topo_IA"/>
</dbReference>
<dbReference type="CDD" id="cd03362">
    <property type="entry name" value="TOPRIM_TopoIA_TopoIII"/>
    <property type="match status" value="1"/>
</dbReference>
<dbReference type="GO" id="GO:0005634">
    <property type="term" value="C:nucleus"/>
    <property type="evidence" value="ECO:0007669"/>
    <property type="project" value="TreeGrafter"/>
</dbReference>
<dbReference type="SMART" id="SM00493">
    <property type="entry name" value="TOPRIM"/>
    <property type="match status" value="1"/>
</dbReference>
<dbReference type="GO" id="GO:0003677">
    <property type="term" value="F:DNA binding"/>
    <property type="evidence" value="ECO:0007669"/>
    <property type="project" value="UniProtKB-KW"/>
</dbReference>
<keyword evidence="4 7" id="KW-0799">Topoisomerase</keyword>
<dbReference type="GO" id="GO:0006281">
    <property type="term" value="P:DNA repair"/>
    <property type="evidence" value="ECO:0007669"/>
    <property type="project" value="TreeGrafter"/>
</dbReference>
<name>A0AAD5LDB1_PYTIN</name>
<dbReference type="GO" id="GO:0006310">
    <property type="term" value="P:DNA recombination"/>
    <property type="evidence" value="ECO:0007669"/>
    <property type="project" value="TreeGrafter"/>
</dbReference>
<dbReference type="PANTHER" id="PTHR11390:SF20">
    <property type="entry name" value="DNA TOPOISOMERASE 3-BETA-1"/>
    <property type="match status" value="1"/>
</dbReference>
<evidence type="ECO:0000313" key="12">
    <source>
        <dbReference type="Proteomes" id="UP001209570"/>
    </source>
</evidence>
<feature type="region of interest" description="Disordered" evidence="8">
    <location>
        <begin position="1"/>
        <end position="195"/>
    </location>
</feature>
<dbReference type="CDD" id="cd00186">
    <property type="entry name" value="TOP1Ac"/>
    <property type="match status" value="1"/>
</dbReference>
<dbReference type="InterPro" id="IPR003602">
    <property type="entry name" value="Topo_IA_DNA-bd_dom"/>
</dbReference>
<keyword evidence="12" id="KW-1185">Reference proteome</keyword>
<evidence type="ECO:0000256" key="2">
    <source>
        <dbReference type="ARBA" id="ARBA00009446"/>
    </source>
</evidence>
<dbReference type="InterPro" id="IPR023405">
    <property type="entry name" value="Topo_IA_core_domain"/>
</dbReference>
<feature type="compositionally biased region" description="Basic and acidic residues" evidence="8">
    <location>
        <begin position="136"/>
        <end position="174"/>
    </location>
</feature>
<evidence type="ECO:0000256" key="5">
    <source>
        <dbReference type="ARBA" id="ARBA00023125"/>
    </source>
</evidence>
<evidence type="ECO:0000256" key="7">
    <source>
        <dbReference type="RuleBase" id="RU362092"/>
    </source>
</evidence>
<dbReference type="PROSITE" id="PS50880">
    <property type="entry name" value="TOPRIM"/>
    <property type="match status" value="1"/>
</dbReference>
<proteinExistence type="inferred from homology"/>
<accession>A0AAD5LDB1</accession>
<dbReference type="InterPro" id="IPR056452">
    <property type="entry name" value="Zn_ribbon_TOP3B"/>
</dbReference>
<comment type="catalytic activity">
    <reaction evidence="1 7">
        <text>ATP-independent breakage of single-stranded DNA, followed by passage and rejoining.</text>
        <dbReference type="EC" id="5.6.2.1"/>
    </reaction>
</comment>
<feature type="compositionally biased region" description="Basic and acidic residues" evidence="8">
    <location>
        <begin position="22"/>
        <end position="32"/>
    </location>
</feature>
<evidence type="ECO:0000256" key="6">
    <source>
        <dbReference type="ARBA" id="ARBA00023235"/>
    </source>
</evidence>
<organism evidence="11 12">
    <name type="scientific">Pythium insidiosum</name>
    <name type="common">Pythiosis disease agent</name>
    <dbReference type="NCBI Taxonomy" id="114742"/>
    <lineage>
        <taxon>Eukaryota</taxon>
        <taxon>Sar</taxon>
        <taxon>Stramenopiles</taxon>
        <taxon>Oomycota</taxon>
        <taxon>Peronosporomycetes</taxon>
        <taxon>Pythiales</taxon>
        <taxon>Pythiaceae</taxon>
        <taxon>Pythium</taxon>
    </lineage>
</organism>